<organism evidence="2 3">
    <name type="scientific">Streptomyces solincola</name>
    <dbReference type="NCBI Taxonomy" id="2100817"/>
    <lineage>
        <taxon>Bacteria</taxon>
        <taxon>Bacillati</taxon>
        <taxon>Actinomycetota</taxon>
        <taxon>Actinomycetes</taxon>
        <taxon>Kitasatosporales</taxon>
        <taxon>Streptomycetaceae</taxon>
        <taxon>Streptomyces</taxon>
    </lineage>
</organism>
<reference evidence="2 3" key="1">
    <citation type="submission" date="2018-03" db="EMBL/GenBank/DDBJ databases">
        <title>Novel Streptomyces sp. from soil.</title>
        <authorList>
            <person name="Tan G.Y.A."/>
            <person name="Lee Z.Y."/>
        </authorList>
    </citation>
    <scope>NUCLEOTIDE SEQUENCE [LARGE SCALE GENOMIC DNA]</scope>
    <source>
        <strain evidence="2 3">ST5x</strain>
    </source>
</reference>
<comment type="caution">
    <text evidence="2">The sequence shown here is derived from an EMBL/GenBank/DDBJ whole genome shotgun (WGS) entry which is preliminary data.</text>
</comment>
<evidence type="ECO:0000313" key="2">
    <source>
        <dbReference type="EMBL" id="PRH76102.1"/>
    </source>
</evidence>
<feature type="domain" description="STAS" evidence="1">
    <location>
        <begin position="1"/>
        <end position="96"/>
    </location>
</feature>
<evidence type="ECO:0000259" key="1">
    <source>
        <dbReference type="PROSITE" id="PS50801"/>
    </source>
</evidence>
<dbReference type="Gene3D" id="3.30.750.24">
    <property type="entry name" value="STAS domain"/>
    <property type="match status" value="1"/>
</dbReference>
<dbReference type="Proteomes" id="UP000239322">
    <property type="component" value="Unassembled WGS sequence"/>
</dbReference>
<accession>A0A2S9PNW9</accession>
<dbReference type="SUPFAM" id="SSF52091">
    <property type="entry name" value="SpoIIaa-like"/>
    <property type="match status" value="1"/>
</dbReference>
<dbReference type="PROSITE" id="PS50801">
    <property type="entry name" value="STAS"/>
    <property type="match status" value="1"/>
</dbReference>
<proteinExistence type="predicted"/>
<dbReference type="Pfam" id="PF13466">
    <property type="entry name" value="STAS_2"/>
    <property type="match status" value="1"/>
</dbReference>
<protein>
    <recommendedName>
        <fullName evidence="1">STAS domain-containing protein</fullName>
    </recommendedName>
</protein>
<keyword evidence="3" id="KW-1185">Reference proteome</keyword>
<dbReference type="InterPro" id="IPR058548">
    <property type="entry name" value="MlaB-like_STAS"/>
</dbReference>
<dbReference type="OrthoDB" id="4330695at2"/>
<name>A0A2S9PNW9_9ACTN</name>
<dbReference type="InterPro" id="IPR036513">
    <property type="entry name" value="STAS_dom_sf"/>
</dbReference>
<dbReference type="InterPro" id="IPR002645">
    <property type="entry name" value="STAS_dom"/>
</dbReference>
<sequence length="115" mass="12583">MHVTSTTTISTTIDGEAASITPHGEIDAEFLPRLYATAHALPDTVTRLTWDLGDTSFMDVSGLHLMCEQREDARRGGRAVAFTGLYEQPLRLLKLAADLFPAMAWEDFLPAAPAH</sequence>
<dbReference type="CDD" id="cd07043">
    <property type="entry name" value="STAS_anti-anti-sigma_factors"/>
    <property type="match status" value="1"/>
</dbReference>
<dbReference type="RefSeq" id="WP_105871566.1">
    <property type="nucleotide sequence ID" value="NZ_PVLV01000576.1"/>
</dbReference>
<gene>
    <name evidence="2" type="ORF">C6N75_27415</name>
</gene>
<dbReference type="EMBL" id="PVLV01000576">
    <property type="protein sequence ID" value="PRH76102.1"/>
    <property type="molecule type" value="Genomic_DNA"/>
</dbReference>
<evidence type="ECO:0000313" key="3">
    <source>
        <dbReference type="Proteomes" id="UP000239322"/>
    </source>
</evidence>
<dbReference type="AlphaFoldDB" id="A0A2S9PNW9"/>